<evidence type="ECO:0000256" key="5">
    <source>
        <dbReference type="ARBA" id="ARBA00022842"/>
    </source>
</evidence>
<feature type="site" description="Transition state stabilizer" evidence="8">
    <location>
        <position position="166"/>
    </location>
</feature>
<feature type="site" description="Important for catalytic activity" evidence="8">
    <location>
        <position position="235"/>
    </location>
</feature>
<dbReference type="RefSeq" id="WP_045534398.1">
    <property type="nucleotide sequence ID" value="NZ_AP014569.1"/>
</dbReference>
<comment type="cofactor">
    <cofactor evidence="1">
        <name>Mn(2+)</name>
        <dbReference type="ChEBI" id="CHEBI:29035"/>
    </cofactor>
</comment>
<dbReference type="InterPro" id="IPR037493">
    <property type="entry name" value="ExoIII-like"/>
</dbReference>
<dbReference type="InterPro" id="IPR004808">
    <property type="entry name" value="AP_endonuc_1"/>
</dbReference>
<feature type="binding site" evidence="7">
    <location>
        <position position="164"/>
    </location>
    <ligand>
        <name>Mg(2+)</name>
        <dbReference type="ChEBI" id="CHEBI:18420"/>
        <label>1</label>
    </ligand>
</feature>
<evidence type="ECO:0000313" key="10">
    <source>
        <dbReference type="EMBL" id="BAO82412.1"/>
    </source>
</evidence>
<evidence type="ECO:0000256" key="8">
    <source>
        <dbReference type="PIRSR" id="PIRSR604808-3"/>
    </source>
</evidence>
<feature type="binding site" evidence="7">
    <location>
        <position position="265"/>
    </location>
    <ligand>
        <name>Mg(2+)</name>
        <dbReference type="ChEBI" id="CHEBI:18420"/>
        <label>1</label>
    </ligand>
</feature>
<accession>A0A060NL11</accession>
<evidence type="ECO:0000256" key="7">
    <source>
        <dbReference type="PIRSR" id="PIRSR604808-2"/>
    </source>
</evidence>
<feature type="active site" description="Proton donor/acceptor" evidence="6">
    <location>
        <position position="164"/>
    </location>
</feature>
<dbReference type="PROSITE" id="PS00728">
    <property type="entry name" value="AP_NUCLEASE_F1_3"/>
    <property type="match status" value="1"/>
</dbReference>
<dbReference type="InterPro" id="IPR020848">
    <property type="entry name" value="AP_endonuclease_F1_CS"/>
</dbReference>
<evidence type="ECO:0000256" key="2">
    <source>
        <dbReference type="ARBA" id="ARBA00007092"/>
    </source>
</evidence>
<proteinExistence type="inferred from homology"/>
<dbReference type="HOGENOM" id="CLU_027539_0_1_4"/>
<dbReference type="EMBL" id="AP014569">
    <property type="protein sequence ID" value="BAO82412.1"/>
    <property type="molecule type" value="Genomic_DNA"/>
</dbReference>
<evidence type="ECO:0000256" key="6">
    <source>
        <dbReference type="PIRSR" id="PIRSR604808-1"/>
    </source>
</evidence>
<evidence type="ECO:0000256" key="1">
    <source>
        <dbReference type="ARBA" id="ARBA00001936"/>
    </source>
</evidence>
<dbReference type="NCBIfam" id="TIGR00195">
    <property type="entry name" value="exoDNase_III"/>
    <property type="match status" value="1"/>
</dbReference>
<keyword evidence="7" id="KW-0464">Manganese</keyword>
<dbReference type="Gene3D" id="3.60.10.10">
    <property type="entry name" value="Endonuclease/exonuclease/phosphatase"/>
    <property type="match status" value="1"/>
</dbReference>
<dbReference type="GO" id="GO:0004519">
    <property type="term" value="F:endonuclease activity"/>
    <property type="evidence" value="ECO:0007669"/>
    <property type="project" value="InterPro"/>
</dbReference>
<name>A0A060NL11_9BURK</name>
<dbReference type="GO" id="GO:0003677">
    <property type="term" value="F:DNA binding"/>
    <property type="evidence" value="ECO:0007669"/>
    <property type="project" value="InterPro"/>
</dbReference>
<dbReference type="OrthoDB" id="9803914at2"/>
<feature type="binding site" evidence="7">
    <location>
        <position position="7"/>
    </location>
    <ligand>
        <name>Mg(2+)</name>
        <dbReference type="ChEBI" id="CHEBI:18420"/>
        <label>1</label>
    </ligand>
</feature>
<keyword evidence="11" id="KW-1185">Reference proteome</keyword>
<feature type="active site" description="Proton acceptor" evidence="6">
    <location>
        <position position="265"/>
    </location>
</feature>
<dbReference type="NCBIfam" id="TIGR00633">
    <property type="entry name" value="xth"/>
    <property type="match status" value="1"/>
</dbReference>
<dbReference type="KEGG" id="cbab:SMCB_0184"/>
<dbReference type="InterPro" id="IPR036691">
    <property type="entry name" value="Endo/exonu/phosph_ase_sf"/>
</dbReference>
<feature type="binding site" evidence="7">
    <location>
        <position position="264"/>
    </location>
    <ligand>
        <name>Mg(2+)</name>
        <dbReference type="ChEBI" id="CHEBI:18420"/>
        <label>1</label>
    </ligand>
</feature>
<dbReference type="GO" id="GO:0046872">
    <property type="term" value="F:metal ion binding"/>
    <property type="evidence" value="ECO:0007669"/>
    <property type="project" value="UniProtKB-KW"/>
</dbReference>
<dbReference type="CDD" id="cd09086">
    <property type="entry name" value="ExoIII-like_AP-endo"/>
    <property type="match status" value="1"/>
</dbReference>
<dbReference type="GO" id="GO:0006281">
    <property type="term" value="P:DNA repair"/>
    <property type="evidence" value="ECO:0007669"/>
    <property type="project" value="InterPro"/>
</dbReference>
<feature type="binding site" evidence="7">
    <location>
        <position position="166"/>
    </location>
    <ligand>
        <name>Mg(2+)</name>
        <dbReference type="ChEBI" id="CHEBI:18420"/>
        <label>1</label>
    </ligand>
</feature>
<sequence>MKIATWNVNSLTVRLPQVLDWLAAQASAGAPVEVLALQELKLSDDKFPAAAFEQAGYHAVWHGQKTYNGVALLARSPFNAVQRNLPGFEDEQARLIAATLGADDTQGSEGGASAPALRVVGAYFPNGQALGSDKFAYKLRWLEALRAWLADEMRRHPRLLLLGDFNITFDDADVWDPEGLRESIHCSSVERAQLQALLALGLHDAHRLFAQPPKSYTWWDYRQLGFQKNRGLRIDHILLSDALRPLATACQIDRSPRKNPQPSDHAPLWVQLQGL</sequence>
<dbReference type="PROSITE" id="PS51435">
    <property type="entry name" value="AP_NUCLEASE_F1_4"/>
    <property type="match status" value="1"/>
</dbReference>
<dbReference type="STRING" id="1458426.SMCB_0184"/>
<feature type="active site" evidence="6">
    <location>
        <position position="123"/>
    </location>
</feature>
<keyword evidence="4" id="KW-0378">Hydrolase</keyword>
<keyword evidence="10" id="KW-0269">Exonuclease</keyword>
<feature type="domain" description="Endonuclease/exonuclease/phosphatase" evidence="9">
    <location>
        <begin position="4"/>
        <end position="265"/>
    </location>
</feature>
<dbReference type="PANTHER" id="PTHR43250:SF2">
    <property type="entry name" value="EXODEOXYRIBONUCLEASE III"/>
    <property type="match status" value="1"/>
</dbReference>
<evidence type="ECO:0000313" key="11">
    <source>
        <dbReference type="Proteomes" id="UP000066014"/>
    </source>
</evidence>
<protein>
    <submittedName>
        <fullName evidence="10">Exonuclease III</fullName>
    </submittedName>
</protein>
<gene>
    <name evidence="10" type="ORF">SMCB_0184</name>
</gene>
<organism evidence="10 11">
    <name type="scientific">Serpentinimonas maccroryi</name>
    <dbReference type="NCBI Taxonomy" id="1458426"/>
    <lineage>
        <taxon>Bacteria</taxon>
        <taxon>Pseudomonadati</taxon>
        <taxon>Pseudomonadota</taxon>
        <taxon>Betaproteobacteria</taxon>
        <taxon>Burkholderiales</taxon>
        <taxon>Comamonadaceae</taxon>
        <taxon>Serpentinimonas</taxon>
    </lineage>
</organism>
<keyword evidence="5 7" id="KW-0460">Magnesium</keyword>
<evidence type="ECO:0000256" key="3">
    <source>
        <dbReference type="ARBA" id="ARBA00022723"/>
    </source>
</evidence>
<evidence type="ECO:0000256" key="4">
    <source>
        <dbReference type="ARBA" id="ARBA00022801"/>
    </source>
</evidence>
<dbReference type="InterPro" id="IPR005135">
    <property type="entry name" value="Endo/exonuclease/phosphatase"/>
</dbReference>
<dbReference type="AlphaFoldDB" id="A0A060NL11"/>
<comment type="cofactor">
    <cofactor evidence="7">
        <name>Mg(2+)</name>
        <dbReference type="ChEBI" id="CHEBI:18420"/>
    </cofactor>
    <cofactor evidence="7">
        <name>Mn(2+)</name>
        <dbReference type="ChEBI" id="CHEBI:29035"/>
    </cofactor>
    <text evidence="7">Probably binds two magnesium or manganese ions per subunit.</text>
</comment>
<feature type="site" description="Interaction with DNA substrate" evidence="8">
    <location>
        <position position="265"/>
    </location>
</feature>
<keyword evidence="3 7" id="KW-0479">Metal-binding</keyword>
<reference evidence="10 11" key="1">
    <citation type="journal article" date="2014" name="Nat. Commun.">
        <title>Physiological and genomic features of highly alkaliphilic hydrogen-utilizing Betaproteobacteria from a continental serpentinizing site.</title>
        <authorList>
            <person name="Suzuki S."/>
            <person name="Kuenen J.G."/>
            <person name="Schipper K."/>
            <person name="van der Velde S."/>
            <person name="Ishii S."/>
            <person name="Wu A."/>
            <person name="Sorokin D.Y."/>
            <person name="Tenney A."/>
            <person name="Meng X.Y."/>
            <person name="Morrill P.L."/>
            <person name="Kamagata Y."/>
            <person name="Muyzer G."/>
            <person name="Nealson K.H."/>
        </authorList>
    </citation>
    <scope>NUCLEOTIDE SEQUENCE [LARGE SCALE GENOMIC DNA]</scope>
    <source>
        <strain evidence="10 11">B1</strain>
    </source>
</reference>
<dbReference type="PANTHER" id="PTHR43250">
    <property type="entry name" value="EXODEOXYRIBONUCLEASE III"/>
    <property type="match status" value="1"/>
</dbReference>
<comment type="similarity">
    <text evidence="2">Belongs to the DNA repair enzymes AP/ExoA family.</text>
</comment>
<dbReference type="GO" id="GO:0008311">
    <property type="term" value="F:double-stranded DNA 3'-5' DNA exonuclease activity"/>
    <property type="evidence" value="ECO:0007669"/>
    <property type="project" value="InterPro"/>
</dbReference>
<dbReference type="SUPFAM" id="SSF56219">
    <property type="entry name" value="DNase I-like"/>
    <property type="match status" value="1"/>
</dbReference>
<evidence type="ECO:0000259" key="9">
    <source>
        <dbReference type="Pfam" id="PF03372"/>
    </source>
</evidence>
<feature type="binding site" evidence="7">
    <location>
        <position position="39"/>
    </location>
    <ligand>
        <name>Mg(2+)</name>
        <dbReference type="ChEBI" id="CHEBI:18420"/>
        <label>1</label>
    </ligand>
</feature>
<dbReference type="Pfam" id="PF03372">
    <property type="entry name" value="Exo_endo_phos"/>
    <property type="match status" value="1"/>
</dbReference>
<keyword evidence="10" id="KW-0540">Nuclease</keyword>
<dbReference type="Proteomes" id="UP000066014">
    <property type="component" value="Chromosome"/>
</dbReference>